<protein>
    <recommendedName>
        <fullName evidence="3">NAD(P)-dependent oxidoreductase</fullName>
    </recommendedName>
</protein>
<name>A0A2T5JVS9_9RHOB</name>
<dbReference type="AlphaFoldDB" id="A0A2T5JVS9"/>
<gene>
    <name evidence="1" type="ORF">C8J28_11749</name>
</gene>
<sequence>MDALIGYTGFVGSHLRRQHDFGALFNSANIGEAAGGRFGTLVCAAAPGSMFTANRCPERDEAAIRGLMDRLAPIRAGLCVLVSSIAVLAQFDGQDDEGTDRFQTGLAYGRHRRMLEEFCAERFDRCLIVRLPALFGRGLRKNFLFDLLNPMPTMLPRARLDELAGRLPAGLRPGLARFYRPDPETDLLVIDRAALAASGQRAAHDEAVTALGFSAVQFTHPATRFQYYDMDRLWSDIGLCLGAGLETIHLAPEPLEAGRIHAALTGREMPAGPARIHREDMRTRHAALWGRAGPYIATADEVLAGLQAFFAGERALA</sequence>
<dbReference type="InterPro" id="IPR036291">
    <property type="entry name" value="NAD(P)-bd_dom_sf"/>
</dbReference>
<organism evidence="1 2">
    <name type="scientific">Cereibacter azotoformans</name>
    <dbReference type="NCBI Taxonomy" id="43057"/>
    <lineage>
        <taxon>Bacteria</taxon>
        <taxon>Pseudomonadati</taxon>
        <taxon>Pseudomonadota</taxon>
        <taxon>Alphaproteobacteria</taxon>
        <taxon>Rhodobacterales</taxon>
        <taxon>Paracoccaceae</taxon>
        <taxon>Cereibacter</taxon>
    </lineage>
</organism>
<accession>A0A2T5JVS9</accession>
<comment type="caution">
    <text evidence="1">The sequence shown here is derived from an EMBL/GenBank/DDBJ whole genome shotgun (WGS) entry which is preliminary data.</text>
</comment>
<dbReference type="Proteomes" id="UP000244060">
    <property type="component" value="Unassembled WGS sequence"/>
</dbReference>
<dbReference type="EMBL" id="QAOT01000017">
    <property type="protein sequence ID" value="PTR14280.1"/>
    <property type="molecule type" value="Genomic_DNA"/>
</dbReference>
<reference evidence="1 2" key="1">
    <citation type="submission" date="2018-04" db="EMBL/GenBank/DDBJ databases">
        <title>Genomic Encyclopedia of Type Strains, Phase III (KMG-III): the genomes of soil and plant-associated and newly described type strains.</title>
        <authorList>
            <person name="Whitman W."/>
        </authorList>
    </citation>
    <scope>NUCLEOTIDE SEQUENCE [LARGE SCALE GENOMIC DNA]</scope>
    <source>
        <strain evidence="1 2">KA25</strain>
    </source>
</reference>
<evidence type="ECO:0000313" key="2">
    <source>
        <dbReference type="Proteomes" id="UP000244060"/>
    </source>
</evidence>
<dbReference type="SUPFAM" id="SSF51735">
    <property type="entry name" value="NAD(P)-binding Rossmann-fold domains"/>
    <property type="match status" value="1"/>
</dbReference>
<evidence type="ECO:0008006" key="3">
    <source>
        <dbReference type="Google" id="ProtNLM"/>
    </source>
</evidence>
<proteinExistence type="predicted"/>
<dbReference type="RefSeq" id="WP_108221836.1">
    <property type="nucleotide sequence ID" value="NZ_QAOT01000017.1"/>
</dbReference>
<keyword evidence="2" id="KW-1185">Reference proteome</keyword>
<dbReference type="OrthoDB" id="9812470at2"/>
<evidence type="ECO:0000313" key="1">
    <source>
        <dbReference type="EMBL" id="PTR14280.1"/>
    </source>
</evidence>